<comment type="similarity">
    <text evidence="3 13">Belongs to the guanylate kinase family.</text>
</comment>
<comment type="caution">
    <text evidence="15">The sequence shown here is derived from an EMBL/GenBank/DDBJ whole genome shotgun (WGS) entry which is preliminary data.</text>
</comment>
<dbReference type="InterPro" id="IPR020590">
    <property type="entry name" value="Guanylate_kinase_CS"/>
</dbReference>
<dbReference type="GO" id="GO:0005829">
    <property type="term" value="C:cytosol"/>
    <property type="evidence" value="ECO:0007669"/>
    <property type="project" value="TreeGrafter"/>
</dbReference>
<dbReference type="Proteomes" id="UP000180280">
    <property type="component" value="Unassembled WGS sequence"/>
</dbReference>
<comment type="function">
    <text evidence="1 13">Essential for recycling GMP and indirectly, cGMP.</text>
</comment>
<dbReference type="Proteomes" id="UP000180088">
    <property type="component" value="Unassembled WGS sequence"/>
</dbReference>
<keyword evidence="9 13" id="KW-0418">Kinase</keyword>
<keyword evidence="6 13" id="KW-0963">Cytoplasm</keyword>
<evidence type="ECO:0000256" key="6">
    <source>
        <dbReference type="ARBA" id="ARBA00022490"/>
    </source>
</evidence>
<evidence type="ECO:0000256" key="9">
    <source>
        <dbReference type="ARBA" id="ARBA00022777"/>
    </source>
</evidence>
<feature type="binding site" evidence="13">
    <location>
        <begin position="13"/>
        <end position="20"/>
    </location>
    <ligand>
        <name>ATP</name>
        <dbReference type="ChEBI" id="CHEBI:30616"/>
    </ligand>
</feature>
<evidence type="ECO:0000256" key="13">
    <source>
        <dbReference type="HAMAP-Rule" id="MF_00328"/>
    </source>
</evidence>
<evidence type="ECO:0000256" key="11">
    <source>
        <dbReference type="ARBA" id="ARBA00030128"/>
    </source>
</evidence>
<dbReference type="HAMAP" id="MF_00328">
    <property type="entry name" value="Guanylate_kinase"/>
    <property type="match status" value="1"/>
</dbReference>
<dbReference type="PANTHER" id="PTHR23117">
    <property type="entry name" value="GUANYLATE KINASE-RELATED"/>
    <property type="match status" value="1"/>
</dbReference>
<dbReference type="PANTHER" id="PTHR23117:SF13">
    <property type="entry name" value="GUANYLATE KINASE"/>
    <property type="match status" value="1"/>
</dbReference>
<evidence type="ECO:0000256" key="12">
    <source>
        <dbReference type="ARBA" id="ARBA00048594"/>
    </source>
</evidence>
<comment type="subcellular location">
    <subcellularLocation>
        <location evidence="2 13">Cytoplasm</location>
    </subcellularLocation>
</comment>
<organism evidence="15 17">
    <name type="scientific">Chromobacterium sphagni</name>
    <dbReference type="NCBI Taxonomy" id="1903179"/>
    <lineage>
        <taxon>Bacteria</taxon>
        <taxon>Pseudomonadati</taxon>
        <taxon>Pseudomonadota</taxon>
        <taxon>Betaproteobacteria</taxon>
        <taxon>Neisseriales</taxon>
        <taxon>Chromobacteriaceae</taxon>
        <taxon>Chromobacterium</taxon>
    </lineage>
</organism>
<evidence type="ECO:0000256" key="2">
    <source>
        <dbReference type="ARBA" id="ARBA00004496"/>
    </source>
</evidence>
<evidence type="ECO:0000256" key="1">
    <source>
        <dbReference type="ARBA" id="ARBA00003531"/>
    </source>
</evidence>
<dbReference type="InterPro" id="IPR008145">
    <property type="entry name" value="GK/Ca_channel_bsu"/>
</dbReference>
<evidence type="ECO:0000256" key="7">
    <source>
        <dbReference type="ARBA" id="ARBA00022679"/>
    </source>
</evidence>
<evidence type="ECO:0000313" key="18">
    <source>
        <dbReference type="Proteomes" id="UP000180280"/>
    </source>
</evidence>
<accession>A0A1S1X136</accession>
<dbReference type="Pfam" id="PF00625">
    <property type="entry name" value="Guanylate_kin"/>
    <property type="match status" value="1"/>
</dbReference>
<dbReference type="EMBL" id="MKCS01000001">
    <property type="protein sequence ID" value="OHX12906.1"/>
    <property type="molecule type" value="Genomic_DNA"/>
</dbReference>
<reference evidence="17 18" key="1">
    <citation type="submission" date="2016-09" db="EMBL/GenBank/DDBJ databases">
        <title>Chromobacterium muskegensis sp. nov., an insecticidal bacterium isolated from Sphagnum bogs.</title>
        <authorList>
            <person name="Sparks M.E."/>
            <person name="Blackburn M.B."/>
            <person name="Gundersen-Rindal D.E."/>
            <person name="Mitchell A."/>
            <person name="Farrar R."/>
            <person name="Kuhar D."/>
        </authorList>
    </citation>
    <scope>NUCLEOTIDE SEQUENCE [LARGE SCALE GENOMIC DNA]</scope>
    <source>
        <strain evidence="16 18">14B-1</strain>
        <strain evidence="15 17">37-2</strain>
    </source>
</reference>
<evidence type="ECO:0000313" key="16">
    <source>
        <dbReference type="EMBL" id="OHX19888.1"/>
    </source>
</evidence>
<dbReference type="Gene3D" id="3.40.50.300">
    <property type="entry name" value="P-loop containing nucleotide triphosphate hydrolases"/>
    <property type="match status" value="2"/>
</dbReference>
<evidence type="ECO:0000313" key="15">
    <source>
        <dbReference type="EMBL" id="OHX12906.1"/>
    </source>
</evidence>
<dbReference type="PROSITE" id="PS50052">
    <property type="entry name" value="GUANYLATE_KINASE_2"/>
    <property type="match status" value="1"/>
</dbReference>
<proteinExistence type="inferred from homology"/>
<name>A0A1S1X136_9NEIS</name>
<dbReference type="EMBL" id="MKCT01000023">
    <property type="protein sequence ID" value="OHX19888.1"/>
    <property type="molecule type" value="Genomic_DNA"/>
</dbReference>
<evidence type="ECO:0000259" key="14">
    <source>
        <dbReference type="PROSITE" id="PS50052"/>
    </source>
</evidence>
<dbReference type="FunFam" id="3.30.63.10:FF:000002">
    <property type="entry name" value="Guanylate kinase 1"/>
    <property type="match status" value="1"/>
</dbReference>
<dbReference type="Gene3D" id="3.30.63.10">
    <property type="entry name" value="Guanylate Kinase phosphate binding domain"/>
    <property type="match status" value="1"/>
</dbReference>
<dbReference type="FunFam" id="3.40.50.300:FF:000855">
    <property type="entry name" value="Guanylate kinase"/>
    <property type="match status" value="1"/>
</dbReference>
<sequence>MSQPIGNIYIVVAPSGAGKTSLVAALLQAEPSVELSVSYSTRPARKGEIDGKHYHFVDRAVFDAMVARGDFLEHAEVYGNCYGTSAPWIRSRLEVGQDILLEIDWQGAEQVRKVFPGAVGIFIAPPSIEELERRLRGRDTDTEDVILRRLASARAEIDKIAEYDYIVVNDDFERARQDLISIVRARRLRSEVQCRRLAEMFRYMGSAGAQ</sequence>
<dbReference type="InterPro" id="IPR008144">
    <property type="entry name" value="Guanylate_kin-like_dom"/>
</dbReference>
<evidence type="ECO:0000256" key="8">
    <source>
        <dbReference type="ARBA" id="ARBA00022741"/>
    </source>
</evidence>
<evidence type="ECO:0000256" key="4">
    <source>
        <dbReference type="ARBA" id="ARBA00012961"/>
    </source>
</evidence>
<dbReference type="OrthoDB" id="9808150at2"/>
<dbReference type="NCBIfam" id="TIGR03263">
    <property type="entry name" value="guanyl_kin"/>
    <property type="match status" value="1"/>
</dbReference>
<dbReference type="GO" id="GO:0004385">
    <property type="term" value="F:GMP kinase activity"/>
    <property type="evidence" value="ECO:0007669"/>
    <property type="project" value="UniProtKB-UniRule"/>
</dbReference>
<dbReference type="CDD" id="cd00071">
    <property type="entry name" value="GMPK"/>
    <property type="match status" value="1"/>
</dbReference>
<dbReference type="PROSITE" id="PS00856">
    <property type="entry name" value="GUANYLATE_KINASE_1"/>
    <property type="match status" value="1"/>
</dbReference>
<evidence type="ECO:0000313" key="17">
    <source>
        <dbReference type="Proteomes" id="UP000180088"/>
    </source>
</evidence>
<dbReference type="SMART" id="SM00072">
    <property type="entry name" value="GuKc"/>
    <property type="match status" value="1"/>
</dbReference>
<dbReference type="GO" id="GO:0005524">
    <property type="term" value="F:ATP binding"/>
    <property type="evidence" value="ECO:0007669"/>
    <property type="project" value="UniProtKB-UniRule"/>
</dbReference>
<dbReference type="EC" id="2.7.4.8" evidence="4 13"/>
<keyword evidence="7 13" id="KW-0808">Transferase</keyword>
<keyword evidence="8 13" id="KW-0547">Nucleotide-binding</keyword>
<evidence type="ECO:0000256" key="5">
    <source>
        <dbReference type="ARBA" id="ARBA00016296"/>
    </source>
</evidence>
<evidence type="ECO:0000256" key="10">
    <source>
        <dbReference type="ARBA" id="ARBA00022840"/>
    </source>
</evidence>
<comment type="catalytic activity">
    <reaction evidence="12 13">
        <text>GMP + ATP = GDP + ADP</text>
        <dbReference type="Rhea" id="RHEA:20780"/>
        <dbReference type="ChEBI" id="CHEBI:30616"/>
        <dbReference type="ChEBI" id="CHEBI:58115"/>
        <dbReference type="ChEBI" id="CHEBI:58189"/>
        <dbReference type="ChEBI" id="CHEBI:456216"/>
        <dbReference type="EC" id="2.7.4.8"/>
    </reaction>
</comment>
<protein>
    <recommendedName>
        <fullName evidence="5 13">Guanylate kinase</fullName>
        <ecNumber evidence="4 13">2.7.4.8</ecNumber>
    </recommendedName>
    <alternativeName>
        <fullName evidence="11 13">GMP kinase</fullName>
    </alternativeName>
</protein>
<feature type="domain" description="Guanylate kinase-like" evidence="14">
    <location>
        <begin position="6"/>
        <end position="184"/>
    </location>
</feature>
<gene>
    <name evidence="13" type="primary">gmk</name>
    <name evidence="16" type="ORF">BI344_16255</name>
    <name evidence="15" type="ORF">BI347_04825</name>
</gene>
<dbReference type="InterPro" id="IPR017665">
    <property type="entry name" value="Guanylate_kinase"/>
</dbReference>
<keyword evidence="10 13" id="KW-0067">ATP-binding</keyword>
<dbReference type="SUPFAM" id="SSF52540">
    <property type="entry name" value="P-loop containing nucleoside triphosphate hydrolases"/>
    <property type="match status" value="1"/>
</dbReference>
<dbReference type="InterPro" id="IPR027417">
    <property type="entry name" value="P-loop_NTPase"/>
</dbReference>
<dbReference type="STRING" id="1903179.BI347_04825"/>
<dbReference type="AlphaFoldDB" id="A0A1S1X136"/>
<evidence type="ECO:0000256" key="3">
    <source>
        <dbReference type="ARBA" id="ARBA00005790"/>
    </source>
</evidence>
<keyword evidence="18" id="KW-1185">Reference proteome</keyword>
<dbReference type="RefSeq" id="WP_071113168.1">
    <property type="nucleotide sequence ID" value="NZ_MKCS01000001.1"/>
</dbReference>